<dbReference type="OrthoDB" id="3365698at2759"/>
<name>A0A4Y7Q4Y8_9AGAM</name>
<dbReference type="InterPro" id="IPR032675">
    <property type="entry name" value="LRR_dom_sf"/>
</dbReference>
<dbReference type="SUPFAM" id="SSF52047">
    <property type="entry name" value="RNI-like"/>
    <property type="match status" value="1"/>
</dbReference>
<evidence type="ECO:0000313" key="2">
    <source>
        <dbReference type="Proteomes" id="UP000294933"/>
    </source>
</evidence>
<gene>
    <name evidence="1" type="ORF">BD410DRAFT_788471</name>
</gene>
<accession>A0A4Y7Q4Y8</accession>
<dbReference type="Proteomes" id="UP000294933">
    <property type="component" value="Unassembled WGS sequence"/>
</dbReference>
<evidence type="ECO:0000313" key="1">
    <source>
        <dbReference type="EMBL" id="TDL22644.1"/>
    </source>
</evidence>
<protein>
    <submittedName>
        <fullName evidence="1">Uncharacterized protein</fullName>
    </submittedName>
</protein>
<keyword evidence="2" id="KW-1185">Reference proteome</keyword>
<dbReference type="EMBL" id="ML170174">
    <property type="protein sequence ID" value="TDL22644.1"/>
    <property type="molecule type" value="Genomic_DNA"/>
</dbReference>
<dbReference type="STRING" id="50990.A0A4Y7Q4Y8"/>
<reference evidence="1 2" key="1">
    <citation type="submission" date="2018-06" db="EMBL/GenBank/DDBJ databases">
        <title>A transcriptomic atlas of mushroom development highlights an independent origin of complex multicellularity.</title>
        <authorList>
            <consortium name="DOE Joint Genome Institute"/>
            <person name="Krizsan K."/>
            <person name="Almasi E."/>
            <person name="Merenyi Z."/>
            <person name="Sahu N."/>
            <person name="Viragh M."/>
            <person name="Koszo T."/>
            <person name="Mondo S."/>
            <person name="Kiss B."/>
            <person name="Balint B."/>
            <person name="Kues U."/>
            <person name="Barry K."/>
            <person name="Hegedus J.C."/>
            <person name="Henrissat B."/>
            <person name="Johnson J."/>
            <person name="Lipzen A."/>
            <person name="Ohm R."/>
            <person name="Nagy I."/>
            <person name="Pangilinan J."/>
            <person name="Yan J."/>
            <person name="Xiong Y."/>
            <person name="Grigoriev I.V."/>
            <person name="Hibbett D.S."/>
            <person name="Nagy L.G."/>
        </authorList>
    </citation>
    <scope>NUCLEOTIDE SEQUENCE [LARGE SCALE GENOMIC DNA]</scope>
    <source>
        <strain evidence="1 2">SZMC22713</strain>
    </source>
</reference>
<sequence length="579" mass="64652">MLNAKTITTPSPFDGVIGTNFIPTRAQIPIIRQIVIENERRLKATEVELFISRSIVANLEHELLRADNGVTGEALTPLDESSRTDRSSNLRQELSVVRTTVREIVDEQERLQKSILGHEPLLAPIRRVPPEVLSEIFIYCLPNERFANISFDEAPSLFGHVCRLWRHVSHNTARLWAEFNFEHLGRIPPPIAGSEGMKVWLARSASCPLSFKIFPDPLKYVKISEKDNGEASDKEKEKEREKAEVSRTMSFDAMMRTLCQHVYRWKSIDLELPALWTVMLLSSLSKGKGAPILETIRFVDTTDSAHRIIPVDLSSTPHLTTLEIRGSTPSHGISFKLGDIVSHRLRDLSIKGTSITFDQFLSVVHHCRFMTRCEVNLGRPNNGETLEPGCKVVIMPCLERMKLNMNSRVDPGMLLDKLQLPEIKDLAISMPECDKGSWPHVTQLLRRSGSQLESFYILGGAIMETDIIALLHTSPSLRSLTALGLPFSDAIMTKLTNKYGTTPVCPHLQIVSLSRCPALSAPSIVQMITSRCLAPAATSGLTKVTLWNCKAVGLENDLSIATCVEKGLELAVKDGYTWY</sequence>
<dbReference type="AlphaFoldDB" id="A0A4Y7Q4Y8"/>
<dbReference type="Gene3D" id="3.80.10.10">
    <property type="entry name" value="Ribonuclease Inhibitor"/>
    <property type="match status" value="1"/>
</dbReference>
<dbReference type="VEuPathDB" id="FungiDB:BD410DRAFT_788471"/>
<proteinExistence type="predicted"/>
<organism evidence="1 2">
    <name type="scientific">Rickenella mellea</name>
    <dbReference type="NCBI Taxonomy" id="50990"/>
    <lineage>
        <taxon>Eukaryota</taxon>
        <taxon>Fungi</taxon>
        <taxon>Dikarya</taxon>
        <taxon>Basidiomycota</taxon>
        <taxon>Agaricomycotina</taxon>
        <taxon>Agaricomycetes</taxon>
        <taxon>Hymenochaetales</taxon>
        <taxon>Rickenellaceae</taxon>
        <taxon>Rickenella</taxon>
    </lineage>
</organism>